<dbReference type="KEGG" id="pmt:PMT_0970"/>
<dbReference type="AlphaFoldDB" id="Q7V704"/>
<proteinExistence type="predicted"/>
<dbReference type="Proteomes" id="UP000001423">
    <property type="component" value="Chromosome"/>
</dbReference>
<protein>
    <submittedName>
        <fullName evidence="1">Possible Herpesvirus VP23 like capsid protein</fullName>
    </submittedName>
</protein>
<evidence type="ECO:0000313" key="2">
    <source>
        <dbReference type="Proteomes" id="UP000001423"/>
    </source>
</evidence>
<accession>Q7V704</accession>
<organism evidence="1 2">
    <name type="scientific">Prochlorococcus marinus (strain MIT 9313)</name>
    <dbReference type="NCBI Taxonomy" id="74547"/>
    <lineage>
        <taxon>Bacteria</taxon>
        <taxon>Bacillati</taxon>
        <taxon>Cyanobacteriota</taxon>
        <taxon>Cyanophyceae</taxon>
        <taxon>Synechococcales</taxon>
        <taxon>Prochlorococcaceae</taxon>
        <taxon>Prochlorococcus</taxon>
    </lineage>
</organism>
<evidence type="ECO:0000313" key="1">
    <source>
        <dbReference type="EMBL" id="CAE21145.1"/>
    </source>
</evidence>
<dbReference type="HOGENOM" id="CLU_2357449_0_0_3"/>
<gene>
    <name evidence="1" type="ordered locus">PMT_0970</name>
</gene>
<name>Q7V704_PROMM</name>
<keyword evidence="2" id="KW-1185">Reference proteome</keyword>
<dbReference type="EMBL" id="BX548175">
    <property type="protein sequence ID" value="CAE21145.1"/>
    <property type="molecule type" value="Genomic_DNA"/>
</dbReference>
<reference evidence="1 2" key="1">
    <citation type="journal article" date="2003" name="Nature">
        <title>Genome divergence in two Prochlorococcus ecotypes reflects oceanic niche differentiation.</title>
        <authorList>
            <person name="Rocap G."/>
            <person name="Larimer F.W."/>
            <person name="Lamerdin J.E."/>
            <person name="Malfatti S."/>
            <person name="Chain P."/>
            <person name="Ahlgren N.A."/>
            <person name="Arellano A."/>
            <person name="Coleman M."/>
            <person name="Hauser L."/>
            <person name="Hess W.R."/>
            <person name="Johnson Z.I."/>
            <person name="Land M.L."/>
            <person name="Lindell D."/>
            <person name="Post A.F."/>
            <person name="Regala W."/>
            <person name="Shah M."/>
            <person name="Shaw S.L."/>
            <person name="Steglich C."/>
            <person name="Sullivan M.B."/>
            <person name="Ting C.S."/>
            <person name="Tolonen A."/>
            <person name="Webb E.A."/>
            <person name="Zinser E.R."/>
            <person name="Chisholm S.W."/>
        </authorList>
    </citation>
    <scope>NUCLEOTIDE SEQUENCE [LARGE SCALE GENOMIC DNA]</scope>
    <source>
        <strain evidence="2">MIT 9313</strain>
    </source>
</reference>
<sequence length="96" mass="10692">MRIKIHRSIHRIFEGTPELLCLRKVSKQTLLSCDLVDDIEPLLAWIAGFAVDLIFSNKRPDPILLRLGATFIVLALSSHVSPSDVCKASLMQHALS</sequence>